<name>A0A0V0IRI3_SOLCH</name>
<accession>A0A0V0IRI3</accession>
<sequence>MQIRQTTNFNIKNKYDVFAKQQEQFTLRFQDEQSLLELGSPIREVDHRGTNKKGDHTVIMYVINNTARKQIPTCHITLEGQQFRFSIMRNANLAVLLTIKRRTHKTDILMVLKALRISKEV</sequence>
<protein>
    <submittedName>
        <fullName evidence="1">Putative ovule protein</fullName>
    </submittedName>
</protein>
<organism evidence="1">
    <name type="scientific">Solanum chacoense</name>
    <name type="common">Chaco potato</name>
    <dbReference type="NCBI Taxonomy" id="4108"/>
    <lineage>
        <taxon>Eukaryota</taxon>
        <taxon>Viridiplantae</taxon>
        <taxon>Streptophyta</taxon>
        <taxon>Embryophyta</taxon>
        <taxon>Tracheophyta</taxon>
        <taxon>Spermatophyta</taxon>
        <taxon>Magnoliopsida</taxon>
        <taxon>eudicotyledons</taxon>
        <taxon>Gunneridae</taxon>
        <taxon>Pentapetalae</taxon>
        <taxon>asterids</taxon>
        <taxon>lamiids</taxon>
        <taxon>Solanales</taxon>
        <taxon>Solanaceae</taxon>
        <taxon>Solanoideae</taxon>
        <taxon>Solaneae</taxon>
        <taxon>Solanum</taxon>
    </lineage>
</organism>
<dbReference type="EMBL" id="GEDG01003874">
    <property type="protein sequence ID" value="JAP34539.1"/>
    <property type="molecule type" value="Transcribed_RNA"/>
</dbReference>
<evidence type="ECO:0000313" key="1">
    <source>
        <dbReference type="EMBL" id="JAP34539.1"/>
    </source>
</evidence>
<dbReference type="AlphaFoldDB" id="A0A0V0IRI3"/>
<reference evidence="1" key="1">
    <citation type="submission" date="2015-12" db="EMBL/GenBank/DDBJ databases">
        <title>Gene expression during late stages of embryo sac development: a critical building block for successful pollen-pistil interactions.</title>
        <authorList>
            <person name="Liu Y."/>
            <person name="Joly V."/>
            <person name="Sabar M."/>
            <person name="Matton D.P."/>
        </authorList>
    </citation>
    <scope>NUCLEOTIDE SEQUENCE</scope>
</reference>
<proteinExistence type="predicted"/>